<protein>
    <submittedName>
        <fullName evidence="1">Uncharacterized protein</fullName>
    </submittedName>
</protein>
<reference evidence="1 2" key="1">
    <citation type="journal article" date="2019" name="Commun. Biol.">
        <title>The bagworm genome reveals a unique fibroin gene that provides high tensile strength.</title>
        <authorList>
            <person name="Kono N."/>
            <person name="Nakamura H."/>
            <person name="Ohtoshi R."/>
            <person name="Tomita M."/>
            <person name="Numata K."/>
            <person name="Arakawa K."/>
        </authorList>
    </citation>
    <scope>NUCLEOTIDE SEQUENCE [LARGE SCALE GENOMIC DNA]</scope>
</reference>
<accession>A0A4C1YN70</accession>
<dbReference type="AlphaFoldDB" id="A0A4C1YN70"/>
<dbReference type="EMBL" id="BGZK01001264">
    <property type="protein sequence ID" value="GBP75837.1"/>
    <property type="molecule type" value="Genomic_DNA"/>
</dbReference>
<evidence type="ECO:0000313" key="1">
    <source>
        <dbReference type="EMBL" id="GBP75837.1"/>
    </source>
</evidence>
<evidence type="ECO:0000313" key="2">
    <source>
        <dbReference type="Proteomes" id="UP000299102"/>
    </source>
</evidence>
<comment type="caution">
    <text evidence="1">The sequence shown here is derived from an EMBL/GenBank/DDBJ whole genome shotgun (WGS) entry which is preliminary data.</text>
</comment>
<sequence>MGKNRMKIIPRTQYKRYLSNPTVNLNHPEIYANKQKNHHNQSSRLGGVQRCVTLNPSSAYTKCRQSGLGDTVCRRVSLAKSRCLHAVIDLPRNFRPSAGQNCVRRVPEHSARYAASSTSLTIAVWPSF</sequence>
<gene>
    <name evidence="1" type="ORF">EVAR_53909_1</name>
</gene>
<name>A0A4C1YN70_EUMVA</name>
<keyword evidence="2" id="KW-1185">Reference proteome</keyword>
<dbReference type="Proteomes" id="UP000299102">
    <property type="component" value="Unassembled WGS sequence"/>
</dbReference>
<proteinExistence type="predicted"/>
<organism evidence="1 2">
    <name type="scientific">Eumeta variegata</name>
    <name type="common">Bagworm moth</name>
    <name type="synonym">Eumeta japonica</name>
    <dbReference type="NCBI Taxonomy" id="151549"/>
    <lineage>
        <taxon>Eukaryota</taxon>
        <taxon>Metazoa</taxon>
        <taxon>Ecdysozoa</taxon>
        <taxon>Arthropoda</taxon>
        <taxon>Hexapoda</taxon>
        <taxon>Insecta</taxon>
        <taxon>Pterygota</taxon>
        <taxon>Neoptera</taxon>
        <taxon>Endopterygota</taxon>
        <taxon>Lepidoptera</taxon>
        <taxon>Glossata</taxon>
        <taxon>Ditrysia</taxon>
        <taxon>Tineoidea</taxon>
        <taxon>Psychidae</taxon>
        <taxon>Oiketicinae</taxon>
        <taxon>Eumeta</taxon>
    </lineage>
</organism>